<evidence type="ECO:0000256" key="1">
    <source>
        <dbReference type="ARBA" id="ARBA00023002"/>
    </source>
</evidence>
<feature type="domain" description="Luciferase-like" evidence="3">
    <location>
        <begin position="35"/>
        <end position="324"/>
    </location>
</feature>
<dbReference type="Proteomes" id="UP001299970">
    <property type="component" value="Unassembled WGS sequence"/>
</dbReference>
<comment type="caution">
    <text evidence="4">The sequence shown here is derived from an EMBL/GenBank/DDBJ whole genome shotgun (WGS) entry which is preliminary data.</text>
</comment>
<evidence type="ECO:0000313" key="5">
    <source>
        <dbReference type="Proteomes" id="UP001299970"/>
    </source>
</evidence>
<gene>
    <name evidence="4" type="ORF">MMF94_35315</name>
</gene>
<keyword evidence="1" id="KW-0560">Oxidoreductase</keyword>
<dbReference type="InterPro" id="IPR050766">
    <property type="entry name" value="Bact_Lucif_Oxidored"/>
</dbReference>
<dbReference type="Gene3D" id="3.20.20.30">
    <property type="entry name" value="Luciferase-like domain"/>
    <property type="match status" value="1"/>
</dbReference>
<dbReference type="PANTHER" id="PTHR30137:SF8">
    <property type="entry name" value="BLR5498 PROTEIN"/>
    <property type="match status" value="1"/>
</dbReference>
<organism evidence="4 5">
    <name type="scientific">Pseudonocardia alaniniphila</name>
    <dbReference type="NCBI Taxonomy" id="75291"/>
    <lineage>
        <taxon>Bacteria</taxon>
        <taxon>Bacillati</taxon>
        <taxon>Actinomycetota</taxon>
        <taxon>Actinomycetes</taxon>
        <taxon>Pseudonocardiales</taxon>
        <taxon>Pseudonocardiaceae</taxon>
        <taxon>Pseudonocardia</taxon>
    </lineage>
</organism>
<dbReference type="EMBL" id="JAKXMK010000038">
    <property type="protein sequence ID" value="MCH6171001.1"/>
    <property type="molecule type" value="Genomic_DNA"/>
</dbReference>
<reference evidence="4 5" key="1">
    <citation type="submission" date="2022-03" db="EMBL/GenBank/DDBJ databases">
        <title>Pseudonocardia alaer sp. nov., a novel actinomycete isolated from reed forest soil.</title>
        <authorList>
            <person name="Wang L."/>
        </authorList>
    </citation>
    <scope>NUCLEOTIDE SEQUENCE [LARGE SCALE GENOMIC DNA]</scope>
    <source>
        <strain evidence="4 5">Y-16303</strain>
    </source>
</reference>
<dbReference type="SUPFAM" id="SSF51679">
    <property type="entry name" value="Bacterial luciferase-like"/>
    <property type="match status" value="1"/>
</dbReference>
<dbReference type="PANTHER" id="PTHR30137">
    <property type="entry name" value="LUCIFERASE-LIKE MONOOXYGENASE"/>
    <property type="match status" value="1"/>
</dbReference>
<dbReference type="Pfam" id="PF00296">
    <property type="entry name" value="Bac_luciferase"/>
    <property type="match status" value="1"/>
</dbReference>
<sequence>MRIGHAICTQNYWDWKRFNSGVDEPLDYPDHRLTSEAVELAVLADDLGFDTLWSTEHHFSPYLMTPSPIQLLSYLAGRTKNADVGSAVIVPPWHDPVRLAEEIAMMDIMLGDRTCFLGFGRGASADEFDGLRVPMSESRARFAECLEIVRRGLSETRFSFEGEYYHIPEIEIRPSPRRDLTERMYCAWMSPETLEIAAMQGLGAMFAVSRELADYPKETAAFNAARAGVGLGPSAPIVINAVACADSEQEAYERALHYAEYLESVALHYNWIDAARYKKIGGYDFYVAKGEALGAEQTRRDEVAKVLWGTPDQVIEKIEALQQAASAGEIASFFRYGSMSYESAERNMRLFAEKVLPVVQKFPEPAPG</sequence>
<accession>A0ABS9TR59</accession>
<keyword evidence="5" id="KW-1185">Reference proteome</keyword>
<proteinExistence type="predicted"/>
<dbReference type="RefSeq" id="WP_241041808.1">
    <property type="nucleotide sequence ID" value="NZ_BAAAJF010000029.1"/>
</dbReference>
<dbReference type="InterPro" id="IPR036661">
    <property type="entry name" value="Luciferase-like_sf"/>
</dbReference>
<keyword evidence="2" id="KW-0503">Monooxygenase</keyword>
<evidence type="ECO:0000256" key="2">
    <source>
        <dbReference type="ARBA" id="ARBA00023033"/>
    </source>
</evidence>
<name>A0ABS9TR59_9PSEU</name>
<evidence type="ECO:0000259" key="3">
    <source>
        <dbReference type="Pfam" id="PF00296"/>
    </source>
</evidence>
<dbReference type="InterPro" id="IPR011251">
    <property type="entry name" value="Luciferase-like_dom"/>
</dbReference>
<protein>
    <submittedName>
        <fullName evidence="4">LLM class flavin-dependent oxidoreductase</fullName>
    </submittedName>
</protein>
<evidence type="ECO:0000313" key="4">
    <source>
        <dbReference type="EMBL" id="MCH6171001.1"/>
    </source>
</evidence>